<dbReference type="Proteomes" id="UP000828251">
    <property type="component" value="Unassembled WGS sequence"/>
</dbReference>
<keyword evidence="2" id="KW-1185">Reference proteome</keyword>
<evidence type="ECO:0000313" key="1">
    <source>
        <dbReference type="EMBL" id="KAH1107045.1"/>
    </source>
</evidence>
<sequence length="67" mass="7685">ESVRETEVKVSLLTSGRNNPELGTEELTRLVREVLEEFFETRVKANGVTLQARCLECNKKRDHSPLK</sequence>
<dbReference type="EMBL" id="JAIQCV010000004">
    <property type="protein sequence ID" value="KAH1107045.1"/>
    <property type="molecule type" value="Genomic_DNA"/>
</dbReference>
<dbReference type="AlphaFoldDB" id="A0A9D3W306"/>
<feature type="non-terminal residue" evidence="1">
    <location>
        <position position="1"/>
    </location>
</feature>
<gene>
    <name evidence="1" type="ORF">J1N35_010813</name>
</gene>
<reference evidence="1 2" key="1">
    <citation type="journal article" date="2021" name="Plant Biotechnol. J.">
        <title>Multi-omics assisted identification of the key and species-specific regulatory components of drought-tolerant mechanisms in Gossypium stocksii.</title>
        <authorList>
            <person name="Yu D."/>
            <person name="Ke L."/>
            <person name="Zhang D."/>
            <person name="Wu Y."/>
            <person name="Sun Y."/>
            <person name="Mei J."/>
            <person name="Sun J."/>
            <person name="Sun Y."/>
        </authorList>
    </citation>
    <scope>NUCLEOTIDE SEQUENCE [LARGE SCALE GENOMIC DNA]</scope>
    <source>
        <strain evidence="2">cv. E1</strain>
        <tissue evidence="1">Leaf</tissue>
    </source>
</reference>
<accession>A0A9D3W306</accession>
<proteinExistence type="predicted"/>
<comment type="caution">
    <text evidence="1">The sequence shown here is derived from an EMBL/GenBank/DDBJ whole genome shotgun (WGS) entry which is preliminary data.</text>
</comment>
<protein>
    <submittedName>
        <fullName evidence="1">Uncharacterized protein</fullName>
    </submittedName>
</protein>
<evidence type="ECO:0000313" key="2">
    <source>
        <dbReference type="Proteomes" id="UP000828251"/>
    </source>
</evidence>
<name>A0A9D3W306_9ROSI</name>
<organism evidence="1 2">
    <name type="scientific">Gossypium stocksii</name>
    <dbReference type="NCBI Taxonomy" id="47602"/>
    <lineage>
        <taxon>Eukaryota</taxon>
        <taxon>Viridiplantae</taxon>
        <taxon>Streptophyta</taxon>
        <taxon>Embryophyta</taxon>
        <taxon>Tracheophyta</taxon>
        <taxon>Spermatophyta</taxon>
        <taxon>Magnoliopsida</taxon>
        <taxon>eudicotyledons</taxon>
        <taxon>Gunneridae</taxon>
        <taxon>Pentapetalae</taxon>
        <taxon>rosids</taxon>
        <taxon>malvids</taxon>
        <taxon>Malvales</taxon>
        <taxon>Malvaceae</taxon>
        <taxon>Malvoideae</taxon>
        <taxon>Gossypium</taxon>
    </lineage>
</organism>